<feature type="domain" description="Methyltransferase type 11" evidence="5">
    <location>
        <begin position="53"/>
        <end position="158"/>
    </location>
</feature>
<dbReference type="RefSeq" id="XP_030852906.1">
    <property type="nucleotide sequence ID" value="XM_030997046.1"/>
</dbReference>
<reference evidence="6" key="2">
    <citation type="submission" date="2021-01" db="UniProtKB">
        <authorList>
            <consortium name="EnsemblMetazoa"/>
        </authorList>
    </citation>
    <scope>IDENTIFICATION</scope>
</reference>
<dbReference type="Gene3D" id="3.40.50.150">
    <property type="entry name" value="Vaccinia Virus protein VP39"/>
    <property type="match status" value="2"/>
</dbReference>
<name>A0A7M7PNP4_STRPU</name>
<reference evidence="7" key="1">
    <citation type="submission" date="2015-02" db="EMBL/GenBank/DDBJ databases">
        <title>Genome sequencing for Strongylocentrotus purpuratus.</title>
        <authorList>
            <person name="Murali S."/>
            <person name="Liu Y."/>
            <person name="Vee V."/>
            <person name="English A."/>
            <person name="Wang M."/>
            <person name="Skinner E."/>
            <person name="Han Y."/>
            <person name="Muzny D.M."/>
            <person name="Worley K.C."/>
            <person name="Gibbs R.A."/>
        </authorList>
    </citation>
    <scope>NUCLEOTIDE SEQUENCE</scope>
</reference>
<evidence type="ECO:0000256" key="4">
    <source>
        <dbReference type="ARBA" id="ARBA00023268"/>
    </source>
</evidence>
<evidence type="ECO:0000313" key="6">
    <source>
        <dbReference type="EnsemblMetazoa" id="XP_030852906"/>
    </source>
</evidence>
<dbReference type="PANTHER" id="PTHR12176:SF78">
    <property type="entry name" value="EEF1A LYSINE AND N-TERMINAL METHYLTRANSFERASE"/>
    <property type="match status" value="1"/>
</dbReference>
<dbReference type="OrthoDB" id="411785at2759"/>
<dbReference type="InterPro" id="IPR029063">
    <property type="entry name" value="SAM-dependent_MTases_sf"/>
</dbReference>
<dbReference type="KEGG" id="spu:754600"/>
<keyword evidence="4" id="KW-0511">Multifunctional enzyme</keyword>
<dbReference type="FunCoup" id="A0A7M7PNP4">
    <property type="interactions" value="902"/>
</dbReference>
<evidence type="ECO:0000313" key="7">
    <source>
        <dbReference type="Proteomes" id="UP000007110"/>
    </source>
</evidence>
<keyword evidence="2" id="KW-0489">Methyltransferase</keyword>
<sequence length="689" mass="77913">MDLLPKTSSDIDSAQYWESLLKKHRNQAFEWYGEYPNLCGILHKYIRTSDKTLVVGCGNSRLSEDLYDVGYHQLVNIDDVDSVVKQKTMKNAKQRPKMKFERMDVTQMTYEDSSFTVVLDRGNLDARMTDQGQETVASVEKTFGEIGRVLKVGGRYVCITLAQEHLIRKLLGHFSSEGWMVRIHKIDTPNQDEGSESSSPMPIFIVVSTKFKKMAATQSPILELSLSEGRSPERVSSIEDVMKAIKSQQDYAMLQHSLHKRSFCDESLSLDLYAPSNENPRFTLYIVDKPKGRVPANKFAIFIVPQGRETEYLFGTDRGRGQLADQAGFQRLVVVTLHRGHLYQSIDSIKTELSSKVMELKPSELPSNTQVPFLSIGEDVGDREVRYEAEGSHGNMVIVEDVRGEDGGMYRQIIFSSNPNIVQSQAKLVTEKPRSKSGKKRGKAVTRVDHLYLSMTFHRIMTAGLALIPGCLDLLRTRARGLLIGLGGGGLPMFLYKQFPKLELDVVELDPMLKDVAKSWFGLVEDERLRIHIQDGLDFIKSAAQKDPPSLYNVVLFDVDSKDSTKGLSCPPKAFVEPVVLERVKRILHPTQGIFILNFACRDDVLKESVMSEIQTHFPSVYTSPMEDDINEIVHCLPQRTSDGADKMKVQYRDGARSLQKYAKSVSSRWESDFDLCEIMDDLQIKDER</sequence>
<organism evidence="6 7">
    <name type="scientific">Strongylocentrotus purpuratus</name>
    <name type="common">Purple sea urchin</name>
    <dbReference type="NCBI Taxonomy" id="7668"/>
    <lineage>
        <taxon>Eukaryota</taxon>
        <taxon>Metazoa</taxon>
        <taxon>Echinodermata</taxon>
        <taxon>Eleutherozoa</taxon>
        <taxon>Echinozoa</taxon>
        <taxon>Echinoidea</taxon>
        <taxon>Euechinoidea</taxon>
        <taxon>Echinacea</taxon>
        <taxon>Camarodonta</taxon>
        <taxon>Echinidea</taxon>
        <taxon>Strongylocentrotidae</taxon>
        <taxon>Strongylocentrotus</taxon>
    </lineage>
</organism>
<dbReference type="EnsemblMetazoa" id="XM_030997046">
    <property type="protein sequence ID" value="XP_030852906"/>
    <property type="gene ID" value="LOC754600"/>
</dbReference>
<dbReference type="InterPro" id="IPR013216">
    <property type="entry name" value="Methyltransf_11"/>
</dbReference>
<evidence type="ECO:0000256" key="1">
    <source>
        <dbReference type="ARBA" id="ARBA00008361"/>
    </source>
</evidence>
<keyword evidence="3" id="KW-0808">Transferase</keyword>
<dbReference type="Pfam" id="PF08241">
    <property type="entry name" value="Methyltransf_11"/>
    <property type="match status" value="1"/>
</dbReference>
<keyword evidence="7" id="KW-1185">Reference proteome</keyword>
<comment type="similarity">
    <text evidence="1">Belongs to the methyltransferase superfamily.</text>
</comment>
<protein>
    <recommendedName>
        <fullName evidence="5">Methyltransferase type 11 domain-containing protein</fullName>
    </recommendedName>
</protein>
<dbReference type="InterPro" id="IPR051419">
    <property type="entry name" value="Lys/N-term_MeTrsfase_sf"/>
</dbReference>
<dbReference type="GeneID" id="754600"/>
<dbReference type="FunFam" id="3.40.50.150:FF:001207">
    <property type="match status" value="1"/>
</dbReference>
<dbReference type="FunFam" id="3.40.50.150:FF:000462">
    <property type="entry name" value="Methyltransferase-like protein 13"/>
    <property type="match status" value="1"/>
</dbReference>
<evidence type="ECO:0000256" key="2">
    <source>
        <dbReference type="ARBA" id="ARBA00022603"/>
    </source>
</evidence>
<proteinExistence type="inferred from homology"/>
<evidence type="ECO:0000259" key="5">
    <source>
        <dbReference type="Pfam" id="PF08241"/>
    </source>
</evidence>
<dbReference type="CDD" id="cd02440">
    <property type="entry name" value="AdoMet_MTases"/>
    <property type="match status" value="1"/>
</dbReference>
<evidence type="ECO:0000256" key="3">
    <source>
        <dbReference type="ARBA" id="ARBA00022679"/>
    </source>
</evidence>
<dbReference type="Proteomes" id="UP000007110">
    <property type="component" value="Unassembled WGS sequence"/>
</dbReference>
<dbReference type="OMA" id="FEWYGAF"/>
<dbReference type="PANTHER" id="PTHR12176">
    <property type="entry name" value="SAM-DEPENDENT METHYLTRANSFERASE SUPERFAMILY PROTEIN"/>
    <property type="match status" value="1"/>
</dbReference>
<dbReference type="GO" id="GO:0008168">
    <property type="term" value="F:methyltransferase activity"/>
    <property type="evidence" value="ECO:0007669"/>
    <property type="project" value="UniProtKB-KW"/>
</dbReference>
<dbReference type="GO" id="GO:0032259">
    <property type="term" value="P:methylation"/>
    <property type="evidence" value="ECO:0007669"/>
    <property type="project" value="UniProtKB-KW"/>
</dbReference>
<dbReference type="AlphaFoldDB" id="A0A7M7PNP4"/>
<accession>A0A7M7PNP4</accession>
<dbReference type="InParanoid" id="A0A7M7PNP4"/>
<dbReference type="SUPFAM" id="SSF53335">
    <property type="entry name" value="S-adenosyl-L-methionine-dependent methyltransferases"/>
    <property type="match status" value="2"/>
</dbReference>
<dbReference type="CTD" id="121428667"/>